<dbReference type="RefSeq" id="WP_118219286.1">
    <property type="nucleotide sequence ID" value="NZ_QRIM01000020.1"/>
</dbReference>
<name>A0A3R6HSA7_9FIRM</name>
<accession>A0A3R6HSA7</accession>
<dbReference type="Proteomes" id="UP000286595">
    <property type="component" value="Unassembled WGS sequence"/>
</dbReference>
<proteinExistence type="predicted"/>
<evidence type="ECO:0000313" key="2">
    <source>
        <dbReference type="Proteomes" id="UP000286595"/>
    </source>
</evidence>
<protein>
    <submittedName>
        <fullName evidence="1">Uncharacterized protein</fullName>
    </submittedName>
</protein>
<reference evidence="1 2" key="1">
    <citation type="submission" date="2018-08" db="EMBL/GenBank/DDBJ databases">
        <title>A genome reference for cultivated species of the human gut microbiota.</title>
        <authorList>
            <person name="Zou Y."/>
            <person name="Xue W."/>
            <person name="Luo G."/>
        </authorList>
    </citation>
    <scope>NUCLEOTIDE SEQUENCE [LARGE SCALE GENOMIC DNA]</scope>
    <source>
        <strain evidence="1 2">AM22-12LB</strain>
    </source>
</reference>
<dbReference type="AlphaFoldDB" id="A0A3R6HSA7"/>
<evidence type="ECO:0000313" key="1">
    <source>
        <dbReference type="EMBL" id="RHG57747.1"/>
    </source>
</evidence>
<gene>
    <name evidence="1" type="ORF">DW252_14530</name>
</gene>
<dbReference type="EMBL" id="QRIM01000020">
    <property type="protein sequence ID" value="RHG57747.1"/>
    <property type="molecule type" value="Genomic_DNA"/>
</dbReference>
<organism evidence="1 2">
    <name type="scientific">Coprococcus comes</name>
    <dbReference type="NCBI Taxonomy" id="410072"/>
    <lineage>
        <taxon>Bacteria</taxon>
        <taxon>Bacillati</taxon>
        <taxon>Bacillota</taxon>
        <taxon>Clostridia</taxon>
        <taxon>Lachnospirales</taxon>
        <taxon>Lachnospiraceae</taxon>
        <taxon>Coprococcus</taxon>
    </lineage>
</organism>
<comment type="caution">
    <text evidence="1">The sequence shown here is derived from an EMBL/GenBank/DDBJ whole genome shotgun (WGS) entry which is preliminary data.</text>
</comment>
<sequence>MKAKSMKAEIVKVIRTETVEGKGTEESPVCSVRRYWTLEGELISEQILMGEKAEKKILRSN</sequence>